<gene>
    <name evidence="4" type="ORF">A1O9_08078</name>
</gene>
<accession>A0A072P7T2</accession>
<dbReference type="Proteomes" id="UP000027920">
    <property type="component" value="Unassembled WGS sequence"/>
</dbReference>
<evidence type="ECO:0000256" key="2">
    <source>
        <dbReference type="ARBA" id="ARBA00023002"/>
    </source>
</evidence>
<dbReference type="HOGENOM" id="CLU_1331954_0_0_1"/>
<dbReference type="InterPro" id="IPR050493">
    <property type="entry name" value="FAD-dep_Monooxygenase_BioMet"/>
</dbReference>
<sequence length="206" mass="22943">MDVDTETAKLTLQDGTVFQADMVMIANGIHSRLRKSIFGDDEKYKAKKWRVSIFRVAVPVQKATEAVGSESKLPHWMLLDHDGEGCLTYFHSPDDSNWLIVTYHLHCSLHLPTGGGHVDTERESWHADADQGEILEGLGDFDKTLMGRVGTQFKVWDMQGLDPLPSWNKGKANLTGNAAHAMTPTQDLGGTWPLKMQKLFHCSGPK</sequence>
<comment type="similarity">
    <text evidence="1">Belongs to the paxM FAD-dependent monooxygenase family.</text>
</comment>
<proteinExistence type="inferred from homology"/>
<evidence type="ECO:0000313" key="4">
    <source>
        <dbReference type="EMBL" id="KEF55328.1"/>
    </source>
</evidence>
<dbReference type="STRING" id="1182545.A0A072P7T2"/>
<evidence type="ECO:0000313" key="5">
    <source>
        <dbReference type="Proteomes" id="UP000027920"/>
    </source>
</evidence>
<evidence type="ECO:0000256" key="3">
    <source>
        <dbReference type="ARBA" id="ARBA00023033"/>
    </source>
</evidence>
<keyword evidence="3" id="KW-0503">Monooxygenase</keyword>
<dbReference type="GO" id="GO:0004497">
    <property type="term" value="F:monooxygenase activity"/>
    <property type="evidence" value="ECO:0007669"/>
    <property type="project" value="UniProtKB-KW"/>
</dbReference>
<evidence type="ECO:0008006" key="6">
    <source>
        <dbReference type="Google" id="ProtNLM"/>
    </source>
</evidence>
<dbReference type="PANTHER" id="PTHR13789:SF314">
    <property type="entry name" value="FAD-BINDING DOMAIN-CONTAINING PROTEIN"/>
    <property type="match status" value="1"/>
</dbReference>
<reference evidence="4 5" key="1">
    <citation type="submission" date="2013-03" db="EMBL/GenBank/DDBJ databases">
        <title>The Genome Sequence of Exophiala aquamarina CBS 119918.</title>
        <authorList>
            <consortium name="The Broad Institute Genomics Platform"/>
            <person name="Cuomo C."/>
            <person name="de Hoog S."/>
            <person name="Gorbushina A."/>
            <person name="Walker B."/>
            <person name="Young S.K."/>
            <person name="Zeng Q."/>
            <person name="Gargeya S."/>
            <person name="Fitzgerald M."/>
            <person name="Haas B."/>
            <person name="Abouelleil A."/>
            <person name="Allen A.W."/>
            <person name="Alvarado L."/>
            <person name="Arachchi H.M."/>
            <person name="Berlin A.M."/>
            <person name="Chapman S.B."/>
            <person name="Gainer-Dewar J."/>
            <person name="Goldberg J."/>
            <person name="Griggs A."/>
            <person name="Gujja S."/>
            <person name="Hansen M."/>
            <person name="Howarth C."/>
            <person name="Imamovic A."/>
            <person name="Ireland A."/>
            <person name="Larimer J."/>
            <person name="McCowan C."/>
            <person name="Murphy C."/>
            <person name="Pearson M."/>
            <person name="Poon T.W."/>
            <person name="Priest M."/>
            <person name="Roberts A."/>
            <person name="Saif S."/>
            <person name="Shea T."/>
            <person name="Sisk P."/>
            <person name="Sykes S."/>
            <person name="Wortman J."/>
            <person name="Nusbaum C."/>
            <person name="Birren B."/>
        </authorList>
    </citation>
    <scope>NUCLEOTIDE SEQUENCE [LARGE SCALE GENOMIC DNA]</scope>
    <source>
        <strain evidence="4 5">CBS 119918</strain>
    </source>
</reference>
<comment type="caution">
    <text evidence="4">The sequence shown here is derived from an EMBL/GenBank/DDBJ whole genome shotgun (WGS) entry which is preliminary data.</text>
</comment>
<organism evidence="4 5">
    <name type="scientific">Exophiala aquamarina CBS 119918</name>
    <dbReference type="NCBI Taxonomy" id="1182545"/>
    <lineage>
        <taxon>Eukaryota</taxon>
        <taxon>Fungi</taxon>
        <taxon>Dikarya</taxon>
        <taxon>Ascomycota</taxon>
        <taxon>Pezizomycotina</taxon>
        <taxon>Eurotiomycetes</taxon>
        <taxon>Chaetothyriomycetidae</taxon>
        <taxon>Chaetothyriales</taxon>
        <taxon>Herpotrichiellaceae</taxon>
        <taxon>Exophiala</taxon>
    </lineage>
</organism>
<dbReference type="EMBL" id="AMGV01000007">
    <property type="protein sequence ID" value="KEF55328.1"/>
    <property type="molecule type" value="Genomic_DNA"/>
</dbReference>
<dbReference type="RefSeq" id="XP_013257918.1">
    <property type="nucleotide sequence ID" value="XM_013402464.1"/>
</dbReference>
<keyword evidence="2" id="KW-0560">Oxidoreductase</keyword>
<dbReference type="AlphaFoldDB" id="A0A072P7T2"/>
<dbReference type="InterPro" id="IPR036188">
    <property type="entry name" value="FAD/NAD-bd_sf"/>
</dbReference>
<protein>
    <recommendedName>
        <fullName evidence="6">FAD-binding domain-containing protein</fullName>
    </recommendedName>
</protein>
<dbReference type="Gene3D" id="3.50.50.60">
    <property type="entry name" value="FAD/NAD(P)-binding domain"/>
    <property type="match status" value="1"/>
</dbReference>
<name>A0A072P7T2_9EURO</name>
<evidence type="ECO:0000256" key="1">
    <source>
        <dbReference type="ARBA" id="ARBA00007992"/>
    </source>
</evidence>
<keyword evidence="5" id="KW-1185">Reference proteome</keyword>
<dbReference type="PANTHER" id="PTHR13789">
    <property type="entry name" value="MONOOXYGENASE"/>
    <property type="match status" value="1"/>
</dbReference>
<dbReference type="VEuPathDB" id="FungiDB:A1O9_08078"/>
<dbReference type="SUPFAM" id="SSF51905">
    <property type="entry name" value="FAD/NAD(P)-binding domain"/>
    <property type="match status" value="1"/>
</dbReference>
<dbReference type="GeneID" id="25282991"/>
<dbReference type="OrthoDB" id="40579at2759"/>